<keyword evidence="1" id="KW-1185">Reference proteome</keyword>
<evidence type="ECO:0000313" key="1">
    <source>
        <dbReference type="Proteomes" id="UP000095287"/>
    </source>
</evidence>
<reference evidence="2" key="1">
    <citation type="submission" date="2016-11" db="UniProtKB">
        <authorList>
            <consortium name="WormBaseParasite"/>
        </authorList>
    </citation>
    <scope>IDENTIFICATION</scope>
</reference>
<sequence>MDALSPELCTSAISVRSAKILCLKSDKPYIYYTSGRPPDLDTRVMSTNGNKEKKVAVTPSSRGKRVSWSPKVSVRMIESARHSMTPPGVTSPARRCQIKRLLGVAESDSEDDDKAILGMCGWNEDAVLVGDAQSENEDSPKPPSPRYSIRKMARLNSQFCISSSFKDGALSISTANNHVQSKRLPTKLTVRDSFLTEFGREVTLNEHPKSQSHATEENKENSHLMELAFNGDLMDFETSAQSTEWMREKEKTPEQVRDFWDDVTY</sequence>
<evidence type="ECO:0000313" key="2">
    <source>
        <dbReference type="WBParaSite" id="L893_g5462.t1"/>
    </source>
</evidence>
<dbReference type="WBParaSite" id="L893_g5462.t1">
    <property type="protein sequence ID" value="L893_g5462.t1"/>
    <property type="gene ID" value="L893_g5462"/>
</dbReference>
<dbReference type="Proteomes" id="UP000095287">
    <property type="component" value="Unplaced"/>
</dbReference>
<dbReference type="AlphaFoldDB" id="A0A1I8AGD4"/>
<organism evidence="1 2">
    <name type="scientific">Steinernema glaseri</name>
    <dbReference type="NCBI Taxonomy" id="37863"/>
    <lineage>
        <taxon>Eukaryota</taxon>
        <taxon>Metazoa</taxon>
        <taxon>Ecdysozoa</taxon>
        <taxon>Nematoda</taxon>
        <taxon>Chromadorea</taxon>
        <taxon>Rhabditida</taxon>
        <taxon>Tylenchina</taxon>
        <taxon>Panagrolaimomorpha</taxon>
        <taxon>Strongyloidoidea</taxon>
        <taxon>Steinernematidae</taxon>
        <taxon>Steinernema</taxon>
    </lineage>
</organism>
<protein>
    <submittedName>
        <fullName evidence="2">Uncharacterized protein</fullName>
    </submittedName>
</protein>
<name>A0A1I8AGD4_9BILA</name>
<accession>A0A1I8AGD4</accession>
<proteinExistence type="predicted"/>